<dbReference type="PANTHER" id="PTHR33240">
    <property type="entry name" value="OS08G0508500 PROTEIN"/>
    <property type="match status" value="1"/>
</dbReference>
<comment type="caution">
    <text evidence="1">The sequence shown here is derived from an EMBL/GenBank/DDBJ whole genome shotgun (WGS) entry which is preliminary data.</text>
</comment>
<dbReference type="PANTHER" id="PTHR33240:SF15">
    <property type="entry name" value="GAG-PRO-LIKE PROTEIN"/>
    <property type="match status" value="1"/>
</dbReference>
<sequence>MINTISGGPSYRDSMNQRNKYVRSMQSRDRRSKSTVLLIAIEAGGISFHDRDLADILFPHNDIVVITIDIANFAIQKVMVDSGSSADIIFRNVIERMSLPLTDIKVVNTPLMGYGGGTIAPIGVISLPTSLGADTC</sequence>
<organism evidence="1">
    <name type="scientific">Sesamum latifolium</name>
    <dbReference type="NCBI Taxonomy" id="2727402"/>
    <lineage>
        <taxon>Eukaryota</taxon>
        <taxon>Viridiplantae</taxon>
        <taxon>Streptophyta</taxon>
        <taxon>Embryophyta</taxon>
        <taxon>Tracheophyta</taxon>
        <taxon>Spermatophyta</taxon>
        <taxon>Magnoliopsida</taxon>
        <taxon>eudicotyledons</taxon>
        <taxon>Gunneridae</taxon>
        <taxon>Pentapetalae</taxon>
        <taxon>asterids</taxon>
        <taxon>lamiids</taxon>
        <taxon>Lamiales</taxon>
        <taxon>Pedaliaceae</taxon>
        <taxon>Sesamum</taxon>
    </lineage>
</organism>
<accession>A0AAW2XQH1</accession>
<reference evidence="1" key="2">
    <citation type="journal article" date="2024" name="Plant">
        <title>Genomic evolution and insights into agronomic trait innovations of Sesamum species.</title>
        <authorList>
            <person name="Miao H."/>
            <person name="Wang L."/>
            <person name="Qu L."/>
            <person name="Liu H."/>
            <person name="Sun Y."/>
            <person name="Le M."/>
            <person name="Wang Q."/>
            <person name="Wei S."/>
            <person name="Zheng Y."/>
            <person name="Lin W."/>
            <person name="Duan Y."/>
            <person name="Cao H."/>
            <person name="Xiong S."/>
            <person name="Wang X."/>
            <person name="Wei L."/>
            <person name="Li C."/>
            <person name="Ma Q."/>
            <person name="Ju M."/>
            <person name="Zhao R."/>
            <person name="Li G."/>
            <person name="Mu C."/>
            <person name="Tian Q."/>
            <person name="Mei H."/>
            <person name="Zhang T."/>
            <person name="Gao T."/>
            <person name="Zhang H."/>
        </authorList>
    </citation>
    <scope>NUCLEOTIDE SEQUENCE</scope>
    <source>
        <strain evidence="1">KEN1</strain>
    </source>
</reference>
<evidence type="ECO:0000313" key="1">
    <source>
        <dbReference type="EMBL" id="KAL0455873.1"/>
    </source>
</evidence>
<protein>
    <recommendedName>
        <fullName evidence="2">Peptidase A2 domain-containing protein</fullName>
    </recommendedName>
</protein>
<evidence type="ECO:0008006" key="2">
    <source>
        <dbReference type="Google" id="ProtNLM"/>
    </source>
</evidence>
<dbReference type="EMBL" id="JACGWN010000003">
    <property type="protein sequence ID" value="KAL0455873.1"/>
    <property type="molecule type" value="Genomic_DNA"/>
</dbReference>
<reference evidence="1" key="1">
    <citation type="submission" date="2020-06" db="EMBL/GenBank/DDBJ databases">
        <authorList>
            <person name="Li T."/>
            <person name="Hu X."/>
            <person name="Zhang T."/>
            <person name="Song X."/>
            <person name="Zhang H."/>
            <person name="Dai N."/>
            <person name="Sheng W."/>
            <person name="Hou X."/>
            <person name="Wei L."/>
        </authorList>
    </citation>
    <scope>NUCLEOTIDE SEQUENCE</scope>
    <source>
        <strain evidence="1">KEN1</strain>
        <tissue evidence="1">Leaf</tissue>
    </source>
</reference>
<dbReference type="AlphaFoldDB" id="A0AAW2XQH1"/>
<name>A0AAW2XQH1_9LAMI</name>
<gene>
    <name evidence="1" type="ORF">Slati_0926500</name>
</gene>
<proteinExistence type="predicted"/>